<accession>A0A0C1ENB6</accession>
<evidence type="ECO:0000313" key="4">
    <source>
        <dbReference type="Proteomes" id="UP000031307"/>
    </source>
</evidence>
<dbReference type="Pfam" id="PF04120">
    <property type="entry name" value="Iron_permease"/>
    <property type="match status" value="1"/>
</dbReference>
<dbReference type="Proteomes" id="UP000031307">
    <property type="component" value="Unassembled WGS sequence"/>
</dbReference>
<protein>
    <recommendedName>
        <fullName evidence="5">Low affinity iron permease</fullName>
    </recommendedName>
</protein>
<evidence type="ECO:0000313" key="3">
    <source>
        <dbReference type="EMBL" id="KIA77834.1"/>
    </source>
</evidence>
<reference evidence="3 4" key="1">
    <citation type="journal article" date="2014" name="Mol. Biol. Evol.">
        <title>Massive expansion of Ubiquitination-related gene families within the Chlamydiae.</title>
        <authorList>
            <person name="Domman D."/>
            <person name="Collingro A."/>
            <person name="Lagkouvardos I."/>
            <person name="Gehre L."/>
            <person name="Weinmaier T."/>
            <person name="Rattei T."/>
            <person name="Subtil A."/>
            <person name="Horn M."/>
        </authorList>
    </citation>
    <scope>NUCLEOTIDE SEQUENCE [LARGE SCALE GENOMIC DNA]</scope>
    <source>
        <strain evidence="3 4">OEW1</strain>
    </source>
</reference>
<dbReference type="InterPro" id="IPR007251">
    <property type="entry name" value="Iron_permease_Fet4"/>
</dbReference>
<feature type="transmembrane region" description="Helical" evidence="2">
    <location>
        <begin position="60"/>
        <end position="79"/>
    </location>
</feature>
<name>A0A0C1ENB6_9BACT</name>
<comment type="caution">
    <text evidence="3">The sequence shown here is derived from an EMBL/GenBank/DDBJ whole genome shotgun (WGS) entry which is preliminary data.</text>
</comment>
<proteinExistence type="predicted"/>
<gene>
    <name evidence="3" type="ORF">DB43_FN00030</name>
</gene>
<dbReference type="PATRIC" id="fig|83552.4.peg.979"/>
<feature type="coiled-coil region" evidence="1">
    <location>
        <begin position="87"/>
        <end position="121"/>
    </location>
</feature>
<evidence type="ECO:0000256" key="2">
    <source>
        <dbReference type="SAM" id="Phobius"/>
    </source>
</evidence>
<evidence type="ECO:0000256" key="1">
    <source>
        <dbReference type="SAM" id="Coils"/>
    </source>
</evidence>
<feature type="transmembrane region" description="Helical" evidence="2">
    <location>
        <begin position="35"/>
        <end position="54"/>
    </location>
</feature>
<keyword evidence="1" id="KW-0175">Coiled coil</keyword>
<dbReference type="GO" id="GO:0055085">
    <property type="term" value="P:transmembrane transport"/>
    <property type="evidence" value="ECO:0007669"/>
    <property type="project" value="InterPro"/>
</dbReference>
<dbReference type="EMBL" id="JSAM01000058">
    <property type="protein sequence ID" value="KIA77834.1"/>
    <property type="molecule type" value="Genomic_DNA"/>
</dbReference>
<dbReference type="AlphaFoldDB" id="A0A0C1ENB6"/>
<organism evidence="3 4">
    <name type="scientific">Parachlamydia acanthamoebae</name>
    <dbReference type="NCBI Taxonomy" id="83552"/>
    <lineage>
        <taxon>Bacteria</taxon>
        <taxon>Pseudomonadati</taxon>
        <taxon>Chlamydiota</taxon>
        <taxon>Chlamydiia</taxon>
        <taxon>Parachlamydiales</taxon>
        <taxon>Parachlamydiaceae</taxon>
        <taxon>Parachlamydia</taxon>
    </lineage>
</organism>
<sequence>MLNVFKTMRVKMRNNIYSHLSIFLAWSCKMAGKPLTFVVALTFVLVWVIVGLIWGFSNTWLLVIDTIATINASLMVFIIQNTQNRESKALHLKIDGLIKSIKEAENELIAVEKLGEEELDQIRKKIFI</sequence>
<keyword evidence="2" id="KW-1133">Transmembrane helix</keyword>
<keyword evidence="2" id="KW-0472">Membrane</keyword>
<evidence type="ECO:0008006" key="5">
    <source>
        <dbReference type="Google" id="ProtNLM"/>
    </source>
</evidence>
<keyword evidence="2" id="KW-0812">Transmembrane</keyword>